<dbReference type="PANTHER" id="PTHR43844">
    <property type="entry name" value="METHIONINE SYNTHASE"/>
    <property type="match status" value="1"/>
</dbReference>
<dbReference type="Pfam" id="PF01717">
    <property type="entry name" value="Meth_synt_2"/>
    <property type="match status" value="1"/>
</dbReference>
<comment type="caution">
    <text evidence="2">The sequence shown here is derived from an EMBL/GenBank/DDBJ whole genome shotgun (WGS) entry which is preliminary data.</text>
</comment>
<dbReference type="InterPro" id="IPR002629">
    <property type="entry name" value="Met_Synth_C/arc"/>
</dbReference>
<dbReference type="CDD" id="cd03311">
    <property type="entry name" value="CIMS_C_terminal_like"/>
    <property type="match status" value="1"/>
</dbReference>
<organism evidence="2 3">
    <name type="scientific">Hermanssonia centrifuga</name>
    <dbReference type="NCBI Taxonomy" id="98765"/>
    <lineage>
        <taxon>Eukaryota</taxon>
        <taxon>Fungi</taxon>
        <taxon>Dikarya</taxon>
        <taxon>Basidiomycota</taxon>
        <taxon>Agaricomycotina</taxon>
        <taxon>Agaricomycetes</taxon>
        <taxon>Polyporales</taxon>
        <taxon>Meruliaceae</taxon>
        <taxon>Hermanssonia</taxon>
    </lineage>
</organism>
<dbReference type="GO" id="GO:0003871">
    <property type="term" value="F:5-methyltetrahydropteroyltriglutamate-homocysteine S-methyltransferase activity"/>
    <property type="evidence" value="ECO:0007669"/>
    <property type="project" value="InterPro"/>
</dbReference>
<dbReference type="InterPro" id="IPR038071">
    <property type="entry name" value="UROD/MetE-like_sf"/>
</dbReference>
<evidence type="ECO:0000313" key="2">
    <source>
        <dbReference type="EMBL" id="THH00951.1"/>
    </source>
</evidence>
<gene>
    <name evidence="2" type="ORF">EW026_g1661</name>
</gene>
<dbReference type="EMBL" id="SGPJ01000036">
    <property type="protein sequence ID" value="THH00951.1"/>
    <property type="molecule type" value="Genomic_DNA"/>
</dbReference>
<accession>A0A4S4KRM9</accession>
<reference evidence="2 3" key="1">
    <citation type="submission" date="2019-02" db="EMBL/GenBank/DDBJ databases">
        <title>Genome sequencing of the rare red list fungi Phlebia centrifuga.</title>
        <authorList>
            <person name="Buettner E."/>
            <person name="Kellner H."/>
        </authorList>
    </citation>
    <scope>NUCLEOTIDE SEQUENCE [LARGE SCALE GENOMIC DNA]</scope>
    <source>
        <strain evidence="2 3">DSM 108282</strain>
    </source>
</reference>
<dbReference type="PANTHER" id="PTHR43844:SF2">
    <property type="entry name" value="SYNTHASE, VITAMIN-B12 INDEPENDENT, PUTATIVE (AFU_ORTHOLOGUE AFUA_3G12060)-RELATED"/>
    <property type="match status" value="1"/>
</dbReference>
<dbReference type="Gene3D" id="3.20.20.210">
    <property type="match status" value="1"/>
</dbReference>
<dbReference type="AlphaFoldDB" id="A0A4S4KRM9"/>
<evidence type="ECO:0000313" key="3">
    <source>
        <dbReference type="Proteomes" id="UP000309038"/>
    </source>
</evidence>
<name>A0A4S4KRM9_9APHY</name>
<dbReference type="GO" id="GO:0008270">
    <property type="term" value="F:zinc ion binding"/>
    <property type="evidence" value="ECO:0007669"/>
    <property type="project" value="InterPro"/>
</dbReference>
<dbReference type="SUPFAM" id="SSF51726">
    <property type="entry name" value="UROD/MetE-like"/>
    <property type="match status" value="1"/>
</dbReference>
<proteinExistence type="predicted"/>
<dbReference type="GO" id="GO:0009086">
    <property type="term" value="P:methionine biosynthetic process"/>
    <property type="evidence" value="ECO:0007669"/>
    <property type="project" value="InterPro"/>
</dbReference>
<dbReference type="Proteomes" id="UP000309038">
    <property type="component" value="Unassembled WGS sequence"/>
</dbReference>
<evidence type="ECO:0000259" key="1">
    <source>
        <dbReference type="Pfam" id="PF01717"/>
    </source>
</evidence>
<feature type="domain" description="Cobalamin-independent methionine synthase MetE C-terminal/archaeal" evidence="1">
    <location>
        <begin position="193"/>
        <end position="406"/>
    </location>
</feature>
<keyword evidence="3" id="KW-1185">Reference proteome</keyword>
<protein>
    <recommendedName>
        <fullName evidence="1">Cobalamin-independent methionine synthase MetE C-terminal/archaeal domain-containing protein</fullName>
    </recommendedName>
</protein>
<sequence>MTTAGTLPPMVPTAASTVLRLDPPFRAEHVGSLLRPPQLLERRAQFDAKQCTAEELKAEEDAAIAAAVKFQQEVGIQSITDGEMRRGFFYEGMFEKLEGMENIVRPIETFSAYLPYVQTFITFGMKEVLSINCTGRIHRPKTGIHVADFVYLKSLVPPQDVKNIKINICGPTWMHLRHGAENTYDHSVYKDDEMYFADLVQAYVEELKELYYLGCRNIQFDDPTFAFFCADSTIEGMEEAGVDSEKLFDTYIKLYNDILKNRPAELTIGLHTCRGNYKGMHYCEGGYDRVAQKLFNKLSVDCYYLEYDNDRAGSLEPLKHLPLNKAVVLGLVTTKSGTLETVEEIRDRVDEAVDLIMEGNPKRSRAYALNQICVSPQCGFASVAEGNPITEQEQRQKLALVVEVAKKIFE</sequence>